<dbReference type="PANTHER" id="PTHR43421:SF1">
    <property type="entry name" value="METALLOPROTEASE PMBA"/>
    <property type="match status" value="1"/>
</dbReference>
<dbReference type="AlphaFoldDB" id="A0A644TVH4"/>
<dbReference type="GO" id="GO:0008237">
    <property type="term" value="F:metallopeptidase activity"/>
    <property type="evidence" value="ECO:0007669"/>
    <property type="project" value="InterPro"/>
</dbReference>
<dbReference type="SUPFAM" id="SSF111283">
    <property type="entry name" value="Putative modulator of DNA gyrase, PmbA/TldD"/>
    <property type="match status" value="1"/>
</dbReference>
<sequence length="447" mass="49186">MMKERIVQALARAEKRGGVKAAQWRLVSGHSSRQERYYVKNDLELAREVEEVRHSLTVYVDGNEGDKKTRGEASITLQPSLSDEKIDSKIAQALFAASMSKNPWFDLPGPAEARVLLPPSGFEAMDETSRAETCRRALFAPEKKPQDPPLARINALELFISKNSKQFINSKGARFDTEEWKGYSEFIVEAEGDSGGVELFDDIAFSEPAAARLEEATGARLAQVRDRAKASPTPALKDLPVILRGREAEDIFAWFFDNASTEAIFTKASSFFLGMNVQQTDPAIDILDPLDIWAEPIIPGLPNSCPYDGEGFPLERTQVVDKGVLKCLTGGIRYADWLGQPRKGSFPLFSVSAGKVSLEQLRAKPCLELVKFSDFSLEQTTGDFGGEIRLAYWFDGKKRIPLTGGSISGSVAELRSTMVRSRERALASRSLCPEAVLLKGVSITGAL</sequence>
<dbReference type="GO" id="GO:0005829">
    <property type="term" value="C:cytosol"/>
    <property type="evidence" value="ECO:0007669"/>
    <property type="project" value="TreeGrafter"/>
</dbReference>
<protein>
    <recommendedName>
        <fullName evidence="1">Metalloprotease TldD/E C-terminal domain-containing protein</fullName>
    </recommendedName>
</protein>
<evidence type="ECO:0000313" key="2">
    <source>
        <dbReference type="EMBL" id="MPL70649.1"/>
    </source>
</evidence>
<dbReference type="PANTHER" id="PTHR43421">
    <property type="entry name" value="METALLOPROTEASE PMBA"/>
    <property type="match status" value="1"/>
</dbReference>
<feature type="domain" description="Metalloprotease TldD/E C-terminal" evidence="1">
    <location>
        <begin position="239"/>
        <end position="445"/>
    </location>
</feature>
<proteinExistence type="predicted"/>
<name>A0A644TVH4_9ZZZZ</name>
<dbReference type="EMBL" id="VSSQ01000054">
    <property type="protein sequence ID" value="MPL70649.1"/>
    <property type="molecule type" value="Genomic_DNA"/>
</dbReference>
<comment type="caution">
    <text evidence="2">The sequence shown here is derived from an EMBL/GenBank/DDBJ whole genome shotgun (WGS) entry which is preliminary data.</text>
</comment>
<organism evidence="2">
    <name type="scientific">bioreactor metagenome</name>
    <dbReference type="NCBI Taxonomy" id="1076179"/>
    <lineage>
        <taxon>unclassified sequences</taxon>
        <taxon>metagenomes</taxon>
        <taxon>ecological metagenomes</taxon>
    </lineage>
</organism>
<dbReference type="InterPro" id="IPR036059">
    <property type="entry name" value="TldD/PmbA_sf"/>
</dbReference>
<reference evidence="2" key="1">
    <citation type="submission" date="2019-08" db="EMBL/GenBank/DDBJ databases">
        <authorList>
            <person name="Kucharzyk K."/>
            <person name="Murdoch R.W."/>
            <person name="Higgins S."/>
            <person name="Loffler F."/>
        </authorList>
    </citation>
    <scope>NUCLEOTIDE SEQUENCE</scope>
</reference>
<dbReference type="InterPro" id="IPR045569">
    <property type="entry name" value="Metalloprtase-TldD/E_C"/>
</dbReference>
<evidence type="ECO:0000259" key="1">
    <source>
        <dbReference type="Pfam" id="PF19289"/>
    </source>
</evidence>
<dbReference type="InterPro" id="IPR047657">
    <property type="entry name" value="PmbA"/>
</dbReference>
<dbReference type="Pfam" id="PF19289">
    <property type="entry name" value="PmbA_TldD_3rd"/>
    <property type="match status" value="1"/>
</dbReference>
<dbReference type="GO" id="GO:0006508">
    <property type="term" value="P:proteolysis"/>
    <property type="evidence" value="ECO:0007669"/>
    <property type="project" value="InterPro"/>
</dbReference>
<accession>A0A644TVH4</accession>
<gene>
    <name evidence="2" type="ORF">SDC9_16408</name>
</gene>